<evidence type="ECO:0000313" key="2">
    <source>
        <dbReference type="Proteomes" id="UP000003835"/>
    </source>
</evidence>
<keyword evidence="2" id="KW-1185">Reference proteome</keyword>
<proteinExistence type="predicted"/>
<evidence type="ECO:0000313" key="1">
    <source>
        <dbReference type="EMBL" id="EDX72947.1"/>
    </source>
</evidence>
<accession>B4VYQ3</accession>
<name>B4VYQ3_9CYAN</name>
<reference evidence="1 2" key="1">
    <citation type="submission" date="2008-07" db="EMBL/GenBank/DDBJ databases">
        <authorList>
            <person name="Tandeau de Marsac N."/>
            <person name="Ferriera S."/>
            <person name="Johnson J."/>
            <person name="Kravitz S."/>
            <person name="Beeson K."/>
            <person name="Sutton G."/>
            <person name="Rogers Y.-H."/>
            <person name="Friedman R."/>
            <person name="Frazier M."/>
            <person name="Venter J.C."/>
        </authorList>
    </citation>
    <scope>NUCLEOTIDE SEQUENCE [LARGE SCALE GENOMIC DNA]</scope>
    <source>
        <strain evidence="1 2">PCC 7420</strain>
    </source>
</reference>
<dbReference type="Proteomes" id="UP000003835">
    <property type="component" value="Unassembled WGS sequence"/>
</dbReference>
<gene>
    <name evidence="1" type="ORF">MC7420_2565</name>
</gene>
<sequence>MKRLEARGEKIKLEFSTSSKLFGIQTLMSNPNVHQNNKRHSSDVLLILATAI</sequence>
<dbReference type="AlphaFoldDB" id="B4VYQ3"/>
<organism evidence="1 2">
    <name type="scientific">Coleofasciculus chthonoplastes PCC 7420</name>
    <dbReference type="NCBI Taxonomy" id="118168"/>
    <lineage>
        <taxon>Bacteria</taxon>
        <taxon>Bacillati</taxon>
        <taxon>Cyanobacteriota</taxon>
        <taxon>Cyanophyceae</taxon>
        <taxon>Coleofasciculales</taxon>
        <taxon>Coleofasciculaceae</taxon>
        <taxon>Coleofasciculus</taxon>
    </lineage>
</organism>
<dbReference type="STRING" id="118168.MC7420_2565"/>
<dbReference type="EMBL" id="DS989860">
    <property type="protein sequence ID" value="EDX72947.1"/>
    <property type="molecule type" value="Genomic_DNA"/>
</dbReference>
<protein>
    <submittedName>
        <fullName evidence="1">Uncharacterized protein</fullName>
    </submittedName>
</protein>
<dbReference type="HOGENOM" id="CLU_3078707_0_0_3"/>